<organism evidence="2 3">
    <name type="scientific">Pseudozyma hubeiensis (strain SY62)</name>
    <name type="common">Yeast</name>
    <dbReference type="NCBI Taxonomy" id="1305764"/>
    <lineage>
        <taxon>Eukaryota</taxon>
        <taxon>Fungi</taxon>
        <taxon>Dikarya</taxon>
        <taxon>Basidiomycota</taxon>
        <taxon>Ustilaginomycotina</taxon>
        <taxon>Ustilaginomycetes</taxon>
        <taxon>Ustilaginales</taxon>
        <taxon>Ustilaginaceae</taxon>
        <taxon>Pseudozyma</taxon>
    </lineage>
</organism>
<proteinExistence type="predicted"/>
<gene>
    <name evidence="2" type="ORF">PHSY_005447</name>
</gene>
<sequence length="68" mass="7853">MGKLWKHSKRYREKDMLVHRQGYLRNPIEGNSSSSSSSSSSVECGRTELNLRRQIRTGPRWTMPCGVE</sequence>
<dbReference type="GeneID" id="24110725"/>
<accession>R9P948</accession>
<feature type="region of interest" description="Disordered" evidence="1">
    <location>
        <begin position="23"/>
        <end position="46"/>
    </location>
</feature>
<evidence type="ECO:0000313" key="3">
    <source>
        <dbReference type="Proteomes" id="UP000014071"/>
    </source>
</evidence>
<feature type="compositionally biased region" description="Low complexity" evidence="1">
    <location>
        <begin position="32"/>
        <end position="41"/>
    </location>
</feature>
<evidence type="ECO:0000313" key="2">
    <source>
        <dbReference type="EMBL" id="GAC97859.1"/>
    </source>
</evidence>
<dbReference type="RefSeq" id="XP_012191446.1">
    <property type="nucleotide sequence ID" value="XM_012336056.1"/>
</dbReference>
<keyword evidence="3" id="KW-1185">Reference proteome</keyword>
<name>R9P948_PSEHS</name>
<dbReference type="Proteomes" id="UP000014071">
    <property type="component" value="Unassembled WGS sequence"/>
</dbReference>
<dbReference type="HOGENOM" id="CLU_2795037_0_0_1"/>
<evidence type="ECO:0000256" key="1">
    <source>
        <dbReference type="SAM" id="MobiDB-lite"/>
    </source>
</evidence>
<dbReference type="EMBL" id="DF238814">
    <property type="protein sequence ID" value="GAC97859.1"/>
    <property type="molecule type" value="Genomic_DNA"/>
</dbReference>
<reference evidence="3" key="1">
    <citation type="journal article" date="2013" name="Genome Announc.">
        <title>Draft genome sequence of the basidiomycetous yeast-like fungus Pseudozyma hubeiensis SY62, which produces an abundant amount of the biosurfactant mannosylerythritol lipids.</title>
        <authorList>
            <person name="Konishi M."/>
            <person name="Hatada Y."/>
            <person name="Horiuchi J."/>
        </authorList>
    </citation>
    <scope>NUCLEOTIDE SEQUENCE [LARGE SCALE GENOMIC DNA]</scope>
    <source>
        <strain evidence="3">SY62</strain>
    </source>
</reference>
<protein>
    <submittedName>
        <fullName evidence="2">Uncharacterized protein</fullName>
    </submittedName>
</protein>
<dbReference type="AlphaFoldDB" id="R9P948"/>